<comment type="function">
    <text evidence="4">Catalyzes the NADPH-dependent reduction of ketopantoate into pantoic acid.</text>
</comment>
<evidence type="ECO:0000256" key="4">
    <source>
        <dbReference type="RuleBase" id="RU362068"/>
    </source>
</evidence>
<dbReference type="Pfam" id="PF02558">
    <property type="entry name" value="ApbA"/>
    <property type="match status" value="1"/>
</dbReference>
<protein>
    <recommendedName>
        <fullName evidence="4">2-dehydropantoate 2-reductase</fullName>
        <ecNumber evidence="4">1.1.1.169</ecNumber>
    </recommendedName>
    <alternativeName>
        <fullName evidence="4">Ketopantoate reductase</fullName>
    </alternativeName>
</protein>
<sequence length="313" mass="33775">MGPNARTPRTAVAVIGAGAVGGVVASALHRAGHDVTVCVRTRFDELRIENGARVERFPVRVVTDPSDLKPVRWVLLAVKSFDTESAATWLRSLCDEDTTVVVLQNGVEQTEGVQDLAPRASLVPALVYIQAERLAPGRIRLGYGDSFQVPRGPWAEELAELFEGSGMTVDVAEDLTTAMWRKLMLNIAVNSLTALTLRRMEVFQDAHVRELALGLMREASAVGGALGARLTEEDVQRTLAFTAEFAADNGTSMLYDRLAGRPLEYDALNGAVVRQAEKLGIDVPLNRAVTALLQALRPLDTGEAGVPRLPRAA</sequence>
<evidence type="ECO:0000313" key="7">
    <source>
        <dbReference type="EMBL" id="GHA34184.1"/>
    </source>
</evidence>
<dbReference type="InterPro" id="IPR036291">
    <property type="entry name" value="NAD(P)-bd_dom_sf"/>
</dbReference>
<dbReference type="RefSeq" id="WP_189888461.1">
    <property type="nucleotide sequence ID" value="NZ_BMVN01000014.1"/>
</dbReference>
<keyword evidence="3 4" id="KW-0560">Oxidoreductase</keyword>
<reference evidence="8" key="1">
    <citation type="journal article" date="2019" name="Int. J. Syst. Evol. Microbiol.">
        <title>The Global Catalogue of Microorganisms (GCM) 10K type strain sequencing project: providing services to taxonomists for standard genome sequencing and annotation.</title>
        <authorList>
            <consortium name="The Broad Institute Genomics Platform"/>
            <consortium name="The Broad Institute Genome Sequencing Center for Infectious Disease"/>
            <person name="Wu L."/>
            <person name="Ma J."/>
        </authorList>
    </citation>
    <scope>NUCLEOTIDE SEQUENCE [LARGE SCALE GENOMIC DNA]</scope>
    <source>
        <strain evidence="8">JCM 4733</strain>
    </source>
</reference>
<evidence type="ECO:0000256" key="1">
    <source>
        <dbReference type="ARBA" id="ARBA00007870"/>
    </source>
</evidence>
<dbReference type="InterPro" id="IPR013332">
    <property type="entry name" value="KPR_N"/>
</dbReference>
<feature type="domain" description="Ketopantoate reductase C-terminal" evidence="6">
    <location>
        <begin position="174"/>
        <end position="296"/>
    </location>
</feature>
<dbReference type="Pfam" id="PF08546">
    <property type="entry name" value="ApbA_C"/>
    <property type="match status" value="1"/>
</dbReference>
<dbReference type="Gene3D" id="1.10.1040.10">
    <property type="entry name" value="N-(1-d-carboxylethyl)-l-norvaline Dehydrogenase, domain 2"/>
    <property type="match status" value="1"/>
</dbReference>
<dbReference type="InterPro" id="IPR051402">
    <property type="entry name" value="KPR-Related"/>
</dbReference>
<comment type="caution">
    <text evidence="7">The sequence shown here is derived from an EMBL/GenBank/DDBJ whole genome shotgun (WGS) entry which is preliminary data.</text>
</comment>
<dbReference type="SUPFAM" id="SSF48179">
    <property type="entry name" value="6-phosphogluconate dehydrogenase C-terminal domain-like"/>
    <property type="match status" value="1"/>
</dbReference>
<dbReference type="NCBIfam" id="NF005091">
    <property type="entry name" value="PRK06522.2-2"/>
    <property type="match status" value="1"/>
</dbReference>
<evidence type="ECO:0000256" key="3">
    <source>
        <dbReference type="ARBA" id="ARBA00023002"/>
    </source>
</evidence>
<proteinExistence type="inferred from homology"/>
<dbReference type="InterPro" id="IPR013752">
    <property type="entry name" value="KPA_reductase"/>
</dbReference>
<comment type="catalytic activity">
    <reaction evidence="4">
        <text>(R)-pantoate + NADP(+) = 2-dehydropantoate + NADPH + H(+)</text>
        <dbReference type="Rhea" id="RHEA:16233"/>
        <dbReference type="ChEBI" id="CHEBI:11561"/>
        <dbReference type="ChEBI" id="CHEBI:15378"/>
        <dbReference type="ChEBI" id="CHEBI:15980"/>
        <dbReference type="ChEBI" id="CHEBI:57783"/>
        <dbReference type="ChEBI" id="CHEBI:58349"/>
        <dbReference type="EC" id="1.1.1.169"/>
    </reaction>
</comment>
<dbReference type="InterPro" id="IPR003710">
    <property type="entry name" value="ApbA"/>
</dbReference>
<dbReference type="InterPro" id="IPR013328">
    <property type="entry name" value="6PGD_dom2"/>
</dbReference>
<dbReference type="EC" id="1.1.1.169" evidence="4"/>
<evidence type="ECO:0000313" key="8">
    <source>
        <dbReference type="Proteomes" id="UP000653644"/>
    </source>
</evidence>
<dbReference type="NCBIfam" id="TIGR00745">
    <property type="entry name" value="apbA_panE"/>
    <property type="match status" value="1"/>
</dbReference>
<evidence type="ECO:0000259" key="5">
    <source>
        <dbReference type="Pfam" id="PF02558"/>
    </source>
</evidence>
<comment type="pathway">
    <text evidence="4">Cofactor biosynthesis; (R)-pantothenate biosynthesis; (R)-pantoate from 3-methyl-2-oxobutanoate: step 2/2.</text>
</comment>
<dbReference type="SUPFAM" id="SSF51735">
    <property type="entry name" value="NAD(P)-binding Rossmann-fold domains"/>
    <property type="match status" value="1"/>
</dbReference>
<feature type="domain" description="Ketopantoate reductase N-terminal" evidence="5">
    <location>
        <begin position="12"/>
        <end position="143"/>
    </location>
</feature>
<gene>
    <name evidence="7" type="ORF">GCM10010345_43480</name>
</gene>
<dbReference type="PANTHER" id="PTHR21708">
    <property type="entry name" value="PROBABLE 2-DEHYDROPANTOATE 2-REDUCTASE"/>
    <property type="match status" value="1"/>
</dbReference>
<organism evidence="7 8">
    <name type="scientific">Streptomyces canarius</name>
    <dbReference type="NCBI Taxonomy" id="285453"/>
    <lineage>
        <taxon>Bacteria</taxon>
        <taxon>Bacillati</taxon>
        <taxon>Actinomycetota</taxon>
        <taxon>Actinomycetes</taxon>
        <taxon>Kitasatosporales</taxon>
        <taxon>Streptomycetaceae</taxon>
        <taxon>Streptomyces</taxon>
    </lineage>
</organism>
<dbReference type="Gene3D" id="3.40.50.720">
    <property type="entry name" value="NAD(P)-binding Rossmann-like Domain"/>
    <property type="match status" value="1"/>
</dbReference>
<dbReference type="EMBL" id="BMVN01000014">
    <property type="protein sequence ID" value="GHA34184.1"/>
    <property type="molecule type" value="Genomic_DNA"/>
</dbReference>
<keyword evidence="4" id="KW-0566">Pantothenate biosynthesis</keyword>
<comment type="similarity">
    <text evidence="1 4">Belongs to the ketopantoate reductase family.</text>
</comment>
<accession>A0ABQ3CQU1</accession>
<name>A0ABQ3CQU1_9ACTN</name>
<dbReference type="InterPro" id="IPR008927">
    <property type="entry name" value="6-PGluconate_DH-like_C_sf"/>
</dbReference>
<evidence type="ECO:0000259" key="6">
    <source>
        <dbReference type="Pfam" id="PF08546"/>
    </source>
</evidence>
<keyword evidence="2 4" id="KW-0521">NADP</keyword>
<dbReference type="PANTHER" id="PTHR21708:SF26">
    <property type="entry name" value="2-DEHYDROPANTOATE 2-REDUCTASE"/>
    <property type="match status" value="1"/>
</dbReference>
<dbReference type="Proteomes" id="UP000653644">
    <property type="component" value="Unassembled WGS sequence"/>
</dbReference>
<keyword evidence="8" id="KW-1185">Reference proteome</keyword>
<evidence type="ECO:0000256" key="2">
    <source>
        <dbReference type="ARBA" id="ARBA00022857"/>
    </source>
</evidence>